<dbReference type="InterPro" id="IPR004484">
    <property type="entry name" value="CbiA/CobB_synth"/>
</dbReference>
<dbReference type="AlphaFoldDB" id="A0A4R1QU63"/>
<evidence type="ECO:0000256" key="6">
    <source>
        <dbReference type="ARBA" id="ARBA00022962"/>
    </source>
</evidence>
<dbReference type="UniPathway" id="UPA00148">
    <property type="reaction ID" value="UER00231"/>
</dbReference>
<dbReference type="PANTHER" id="PTHR43873:SF1">
    <property type="entry name" value="COBYRINATE A,C-DIAMIDE SYNTHASE"/>
    <property type="match status" value="1"/>
</dbReference>
<dbReference type="PROSITE" id="PS51274">
    <property type="entry name" value="GATASE_COBBQ"/>
    <property type="match status" value="1"/>
</dbReference>
<evidence type="ECO:0000313" key="10">
    <source>
        <dbReference type="EMBL" id="TCL57486.1"/>
    </source>
</evidence>
<dbReference type="Proteomes" id="UP000295718">
    <property type="component" value="Unassembled WGS sequence"/>
</dbReference>
<dbReference type="GO" id="GO:0009236">
    <property type="term" value="P:cobalamin biosynthetic process"/>
    <property type="evidence" value="ECO:0007669"/>
    <property type="project" value="UniProtKB-UniRule"/>
</dbReference>
<dbReference type="PANTHER" id="PTHR43873">
    <property type="entry name" value="COBYRINATE A,C-DIAMIDE SYNTHASE"/>
    <property type="match status" value="1"/>
</dbReference>
<keyword evidence="11" id="KW-1185">Reference proteome</keyword>
<feature type="domain" description="CobQ/CobB/MinD/ParA nucleotide binding" evidence="8">
    <location>
        <begin position="6"/>
        <end position="188"/>
    </location>
</feature>
<keyword evidence="6 7" id="KW-0315">Glutamine amidotransferase</keyword>
<evidence type="ECO:0000259" key="9">
    <source>
        <dbReference type="Pfam" id="PF07685"/>
    </source>
</evidence>
<evidence type="ECO:0000313" key="11">
    <source>
        <dbReference type="Proteomes" id="UP000295718"/>
    </source>
</evidence>
<evidence type="ECO:0000256" key="2">
    <source>
        <dbReference type="ARBA" id="ARBA00022598"/>
    </source>
</evidence>
<dbReference type="InterPro" id="IPR029062">
    <property type="entry name" value="Class_I_gatase-like"/>
</dbReference>
<dbReference type="OrthoDB" id="9764035at2"/>
<dbReference type="GO" id="GO:0005524">
    <property type="term" value="F:ATP binding"/>
    <property type="evidence" value="ECO:0007669"/>
    <property type="project" value="UniProtKB-UniRule"/>
</dbReference>
<evidence type="ECO:0000256" key="1">
    <source>
        <dbReference type="ARBA" id="ARBA00001946"/>
    </source>
</evidence>
<name>A0A4R1QU63_9FIRM</name>
<dbReference type="InterPro" id="IPR027417">
    <property type="entry name" value="P-loop_NTPase"/>
</dbReference>
<gene>
    <name evidence="7" type="primary">cbiA</name>
    <name evidence="10" type="ORF">EDD76_10820</name>
</gene>
<evidence type="ECO:0000259" key="8">
    <source>
        <dbReference type="Pfam" id="PF01656"/>
    </source>
</evidence>
<dbReference type="NCBIfam" id="NF002204">
    <property type="entry name" value="PRK01077.1"/>
    <property type="match status" value="1"/>
</dbReference>
<dbReference type="EMBL" id="SLUO01000008">
    <property type="protein sequence ID" value="TCL57486.1"/>
    <property type="molecule type" value="Genomic_DNA"/>
</dbReference>
<feature type="active site" description="Nucleophile" evidence="7">
    <location>
        <position position="334"/>
    </location>
</feature>
<keyword evidence="3 7" id="KW-0547">Nucleotide-binding</keyword>
<dbReference type="HAMAP" id="MF_00027">
    <property type="entry name" value="CobB_CbiA"/>
    <property type="match status" value="1"/>
</dbReference>
<organism evidence="10 11">
    <name type="scientific">Kineothrix alysoides</name>
    <dbReference type="NCBI Taxonomy" id="1469948"/>
    <lineage>
        <taxon>Bacteria</taxon>
        <taxon>Bacillati</taxon>
        <taxon>Bacillota</taxon>
        <taxon>Clostridia</taxon>
        <taxon>Lachnospirales</taxon>
        <taxon>Lachnospiraceae</taxon>
        <taxon>Kineothrix</taxon>
    </lineage>
</organism>
<dbReference type="Pfam" id="PF07685">
    <property type="entry name" value="GATase_3"/>
    <property type="match status" value="1"/>
</dbReference>
<dbReference type="GO" id="GO:0042242">
    <property type="term" value="F:cobyrinic acid a,c-diamide synthase activity"/>
    <property type="evidence" value="ECO:0007669"/>
    <property type="project" value="UniProtKB-UniRule"/>
</dbReference>
<reference evidence="10 11" key="1">
    <citation type="submission" date="2019-03" db="EMBL/GenBank/DDBJ databases">
        <title>Genomic Encyclopedia of Type Strains, Phase IV (KMG-IV): sequencing the most valuable type-strain genomes for metagenomic binning, comparative biology and taxonomic classification.</title>
        <authorList>
            <person name="Goeker M."/>
        </authorList>
    </citation>
    <scope>NUCLEOTIDE SEQUENCE [LARGE SCALE GENOMIC DNA]</scope>
    <source>
        <strain evidence="10 11">DSM 100556</strain>
    </source>
</reference>
<dbReference type="STRING" id="1469948.GCA_000732725_01989"/>
<protein>
    <recommendedName>
        <fullName evidence="7">Cobyrinate a,c-diamide synthase</fullName>
        <ecNumber evidence="7">6.3.5.11</ecNumber>
    </recommendedName>
    <alternativeName>
        <fullName evidence="7">Cobyrinic acid a,c-diamide synthetase</fullName>
    </alternativeName>
</protein>
<dbReference type="SUPFAM" id="SSF52317">
    <property type="entry name" value="Class I glutamine amidotransferase-like"/>
    <property type="match status" value="1"/>
</dbReference>
<accession>A0A4R1QU63</accession>
<keyword evidence="4 7" id="KW-0067">ATP-binding</keyword>
<keyword evidence="2 7" id="KW-0436">Ligase</keyword>
<comment type="similarity">
    <text evidence="7">Belongs to the CobB/CbiA family.</text>
</comment>
<feature type="domain" description="CobB/CobQ-like glutamine amidotransferase" evidence="9">
    <location>
        <begin position="252"/>
        <end position="404"/>
    </location>
</feature>
<keyword evidence="7" id="KW-0169">Cobalamin biosynthesis</keyword>
<dbReference type="RefSeq" id="WP_031390682.1">
    <property type="nucleotide sequence ID" value="NZ_JPNB01000001.1"/>
</dbReference>
<keyword evidence="5 7" id="KW-0460">Magnesium</keyword>
<proteinExistence type="inferred from homology"/>
<dbReference type="Pfam" id="PF01656">
    <property type="entry name" value="CbiA"/>
    <property type="match status" value="1"/>
</dbReference>
<dbReference type="InterPro" id="IPR011698">
    <property type="entry name" value="GATase_3"/>
</dbReference>
<comment type="function">
    <text evidence="7">Catalyzes the ATP-dependent amidation of the two carboxylate groups at positions a and c of cobyrinate, using either L-glutamine or ammonia as the nitrogen source.</text>
</comment>
<comment type="pathway">
    <text evidence="7">Cofactor biosynthesis; adenosylcobalamin biosynthesis; cob(II)yrinate a,c-diamide from sirohydrochlorin (anaerobic route): step 10/10.</text>
</comment>
<dbReference type="SUPFAM" id="SSF52540">
    <property type="entry name" value="P-loop containing nucleoside triphosphate hydrolases"/>
    <property type="match status" value="1"/>
</dbReference>
<sequence>MRTPRIMIAATGSGSGKTTVTCALLQAIVDMGKTAAAFKCGPDYIDPMFHKRVLGIPSKNLDTYFTEDGLTRALFLEDAAGKDISVIEGVMGLFDGLLGIREEASSYHLAKVTKTPIVLVVDAHGMGRSLIPLIAGFLQYDSEHLIGGVILNKITKMFYEIIRPEIEKELPVKVIGYFPLQTDLNIESRHLGLKLPEETKSLQCRIKRAAEVLKDSVDMEALFSLSKEAEEMEGKTPLSHTPWMSGKQQVSIGIAMDEAFCFYYEDNLRLLQRAGARLVPFSPLRDKSLPEGIGGFLLGGGYPELHAATLAGNEEIRKSVLCAVREGMPSLAECGGFMYLHERMEDTEKQSYPMVGALEGECHYTGKLVRFGYIEVAEEKNHFLGENEGIKGHEFHYFDSTNNGTSCTAKKPASNRSWECVHTTKNCWWGFPHLYYYANPQYVYHFMERAVEYANGKR</sequence>
<evidence type="ECO:0000256" key="5">
    <source>
        <dbReference type="ARBA" id="ARBA00022842"/>
    </source>
</evidence>
<comment type="miscellaneous">
    <text evidence="7">The a and c carboxylates of cobyrinate are activated for nucleophilic attack via formation of a phosphorylated intermediate by ATP. CbiA catalyzes first the amidation of the c-carboxylate, and then that of the a-carboxylate.</text>
</comment>
<dbReference type="Gene3D" id="3.40.50.880">
    <property type="match status" value="1"/>
</dbReference>
<feature type="site" description="Increases nucleophilicity of active site Cys" evidence="7">
    <location>
        <position position="433"/>
    </location>
</feature>
<evidence type="ECO:0000256" key="3">
    <source>
        <dbReference type="ARBA" id="ARBA00022741"/>
    </source>
</evidence>
<comment type="catalytic activity">
    <reaction evidence="7">
        <text>cob(II)yrinate + 2 L-glutamine + 2 ATP + 2 H2O = cob(II)yrinate a,c diamide + 2 L-glutamate + 2 ADP + 2 phosphate + 2 H(+)</text>
        <dbReference type="Rhea" id="RHEA:26289"/>
        <dbReference type="ChEBI" id="CHEBI:15377"/>
        <dbReference type="ChEBI" id="CHEBI:15378"/>
        <dbReference type="ChEBI" id="CHEBI:29985"/>
        <dbReference type="ChEBI" id="CHEBI:30616"/>
        <dbReference type="ChEBI" id="CHEBI:43474"/>
        <dbReference type="ChEBI" id="CHEBI:58359"/>
        <dbReference type="ChEBI" id="CHEBI:58537"/>
        <dbReference type="ChEBI" id="CHEBI:58894"/>
        <dbReference type="ChEBI" id="CHEBI:456216"/>
        <dbReference type="EC" id="6.3.5.11"/>
    </reaction>
</comment>
<dbReference type="EC" id="6.3.5.11" evidence="7"/>
<comment type="caution">
    <text evidence="10">The sequence shown here is derived from an EMBL/GenBank/DDBJ whole genome shotgun (WGS) entry which is preliminary data.</text>
</comment>
<dbReference type="Gene3D" id="3.40.50.300">
    <property type="entry name" value="P-loop containing nucleotide triphosphate hydrolases"/>
    <property type="match status" value="2"/>
</dbReference>
<dbReference type="InterPro" id="IPR002586">
    <property type="entry name" value="CobQ/CobB/MinD/ParA_Nub-bd_dom"/>
</dbReference>
<comment type="domain">
    <text evidence="7">Comprises of two domains. The C-terminal domain contains the binding site for glutamine and catalyzes the hydrolysis of this substrate to glutamate and ammonia. The N-terminal domain is anticipated to bind ATP and cobyrinate and catalyzes the ultimate synthesis of the diamide product. The ammonia produced via the glutaminase domain is probably translocated to the adjacent domain via a molecular tunnel, where it reacts with an activated intermediate.</text>
</comment>
<evidence type="ECO:0000256" key="4">
    <source>
        <dbReference type="ARBA" id="ARBA00022840"/>
    </source>
</evidence>
<dbReference type="CDD" id="cd05388">
    <property type="entry name" value="CobB_N"/>
    <property type="match status" value="1"/>
</dbReference>
<comment type="cofactor">
    <cofactor evidence="1 7">
        <name>Mg(2+)</name>
        <dbReference type="ChEBI" id="CHEBI:18420"/>
    </cofactor>
</comment>
<evidence type="ECO:0000256" key="7">
    <source>
        <dbReference type="HAMAP-Rule" id="MF_00027"/>
    </source>
</evidence>
<dbReference type="NCBIfam" id="TIGR00379">
    <property type="entry name" value="cobB"/>
    <property type="match status" value="1"/>
</dbReference>